<keyword evidence="2" id="KW-1185">Reference proteome</keyword>
<reference evidence="2" key="1">
    <citation type="journal article" date="2013" name="ISME J.">
        <title>A small predatory core genome in the divergent marine Bacteriovorax marinus SJ and the terrestrial Bdellovibrio bacteriovorus.</title>
        <authorList>
            <person name="Crossman L.C."/>
            <person name="Chen H."/>
            <person name="Cerdeno-Tarraga A.M."/>
            <person name="Brooks K."/>
            <person name="Quail M.A."/>
            <person name="Pineiro S.A."/>
            <person name="Hobley L."/>
            <person name="Sockett R.E."/>
            <person name="Bentley S.D."/>
            <person name="Parkhill J."/>
            <person name="Williams H.N."/>
            <person name="Stine O.C."/>
        </authorList>
    </citation>
    <scope>NUCLEOTIDE SEQUENCE [LARGE SCALE GENOMIC DNA]</scope>
    <source>
        <strain evidence="2">ATCC BAA-682 / DSM 15412 / SJ</strain>
    </source>
</reference>
<dbReference type="KEGG" id="bmx:BMS_0767"/>
<dbReference type="STRING" id="862908.BMS_0767"/>
<dbReference type="InterPro" id="IPR035383">
    <property type="entry name" value="MauJ"/>
</dbReference>
<dbReference type="Pfam" id="PF17419">
    <property type="entry name" value="MauJ"/>
    <property type="match status" value="1"/>
</dbReference>
<sequence length="236" mass="28005">MSYNEMVREVFMSKPWELQYDGSKLIINVAKLSVQHNVRCFFSHPKTEHDAHESLFRFFNEVSWFQKTSISNINGCIVHGSNVYYNYNINQESYLLEFEQRVFDKKQHLGLGFFREAISNESPFYRLLCFYKILEVPFEKSKHKDKVEWIKECITTLESELACSFRDRKVHYLGGKSLDEWLYIDGRHGVAHAHLNHPVRDPNNYQDWEDIKWANTVLEELAKKTIVQKLSVQESL</sequence>
<dbReference type="Proteomes" id="UP000008963">
    <property type="component" value="Chromosome"/>
</dbReference>
<name>E1X5V4_HALMS</name>
<organism evidence="1 2">
    <name type="scientific">Halobacteriovorax marinus (strain ATCC BAA-682 / DSM 15412 / SJ)</name>
    <name type="common">Bacteriovorax marinus</name>
    <dbReference type="NCBI Taxonomy" id="862908"/>
    <lineage>
        <taxon>Bacteria</taxon>
        <taxon>Pseudomonadati</taxon>
        <taxon>Bdellovibrionota</taxon>
        <taxon>Bacteriovoracia</taxon>
        <taxon>Bacteriovoracales</taxon>
        <taxon>Halobacteriovoraceae</taxon>
        <taxon>Halobacteriovorax</taxon>
    </lineage>
</organism>
<protein>
    <submittedName>
        <fullName evidence="1">Uncharacterized protein</fullName>
    </submittedName>
</protein>
<dbReference type="AlphaFoldDB" id="E1X5V4"/>
<dbReference type="EMBL" id="FQ312005">
    <property type="protein sequence ID" value="CBW25671.1"/>
    <property type="molecule type" value="Genomic_DNA"/>
</dbReference>
<evidence type="ECO:0000313" key="1">
    <source>
        <dbReference type="EMBL" id="CBW25671.1"/>
    </source>
</evidence>
<proteinExistence type="predicted"/>
<dbReference type="HOGENOM" id="CLU_1174094_0_0_7"/>
<accession>E1X5V4</accession>
<evidence type="ECO:0000313" key="2">
    <source>
        <dbReference type="Proteomes" id="UP000008963"/>
    </source>
</evidence>
<dbReference type="PATRIC" id="fig|862908.3.peg.737"/>
<gene>
    <name evidence="1" type="ordered locus">BMS_0767</name>
</gene>